<dbReference type="PANTHER" id="PTHR43097:SF5">
    <property type="entry name" value="GLUTAMATE--TRNA LIGASE"/>
    <property type="match status" value="1"/>
</dbReference>
<dbReference type="PANTHER" id="PTHR43097">
    <property type="entry name" value="GLUTAMINE-TRNA LIGASE"/>
    <property type="match status" value="1"/>
</dbReference>
<dbReference type="FunFam" id="3.40.50.620:FF:000037">
    <property type="entry name" value="Glutamine--tRNA ligase cytoplasmic"/>
    <property type="match status" value="1"/>
</dbReference>
<keyword evidence="1" id="KW-0963">Cytoplasm</keyword>
<dbReference type="InterPro" id="IPR020059">
    <property type="entry name" value="Glu/Gln-tRNA-synth_Ib_codon-bd"/>
</dbReference>
<evidence type="ECO:0000256" key="5">
    <source>
        <dbReference type="ARBA" id="ARBA00022917"/>
    </source>
</evidence>
<dbReference type="Pfam" id="PF03950">
    <property type="entry name" value="tRNA-synt_1c_C"/>
    <property type="match status" value="1"/>
</dbReference>
<dbReference type="SUPFAM" id="SSF52374">
    <property type="entry name" value="Nucleotidylyl transferase"/>
    <property type="match status" value="1"/>
</dbReference>
<dbReference type="InterPro" id="IPR020058">
    <property type="entry name" value="Glu/Gln-tRNA-synth_Ib_cat-dom"/>
</dbReference>
<evidence type="ECO:0000256" key="6">
    <source>
        <dbReference type="ARBA" id="ARBA00023146"/>
    </source>
</evidence>
<dbReference type="InterPro" id="IPR050132">
    <property type="entry name" value="Gln/Glu-tRNA_Ligase"/>
</dbReference>
<protein>
    <submittedName>
        <fullName evidence="9">Glutamyl-tRNA synthetase</fullName>
    </submittedName>
</protein>
<keyword evidence="6 9" id="KW-0030">Aminoacyl-tRNA synthetase</keyword>
<dbReference type="Gene3D" id="3.40.50.620">
    <property type="entry name" value="HUPs"/>
    <property type="match status" value="1"/>
</dbReference>
<sequence>MNFNWTIPGKIKKILDKHKDQIVVRFPPEPSGYLHIGHVKALCLNYVVAWLYKGRLIIRMDDTNPSLESDEYEKAIMEDINKLEIKYDKYSHTSDYFDQILKCADTLVENGLAYVDDTEKELLKKQRDIGEESKNRNFDIKTCQEMWNKMKTGEITNACLRIKMDMNHDNKALRDPTIFRYVDHIHHQTKDKYKVYPTYDFACPIVDVLEGVTHVFRSTEFSDRDDQYNIILDKLKMKKPELFQYGKINIKGVDLSKRKIKKAIEEKTISGWDDPTLYTLRGAMKKGLCLEALSEFVQTSGFSKAIVNMEPTSLWGLNRKIIDKKATRYIVISSTNNTIINISESLENKSDVFSKDIFKFDKIPALGTRKIHYDNQIYISENDFKKLEKDEEITLINWGNMIYSADHTFTKNLQGDVRKTSKKIYFLDWISYLIY</sequence>
<keyword evidence="4" id="KW-0067">ATP-binding</keyword>
<dbReference type="InterPro" id="IPR000924">
    <property type="entry name" value="Glu/Gln-tRNA-synth"/>
</dbReference>
<dbReference type="PROSITE" id="PS00178">
    <property type="entry name" value="AA_TRNA_LIGASE_I"/>
    <property type="match status" value="1"/>
</dbReference>
<dbReference type="GO" id="GO:0004818">
    <property type="term" value="F:glutamate-tRNA ligase activity"/>
    <property type="evidence" value="ECO:0007669"/>
    <property type="project" value="TreeGrafter"/>
</dbReference>
<dbReference type="InterPro" id="IPR014729">
    <property type="entry name" value="Rossmann-like_a/b/a_fold"/>
</dbReference>
<accession>A0A3G4ZZD0</accession>
<keyword evidence="2" id="KW-0436">Ligase</keyword>
<dbReference type="InterPro" id="IPR001412">
    <property type="entry name" value="aa-tRNA-synth_I_CS"/>
</dbReference>
<dbReference type="Pfam" id="PF00749">
    <property type="entry name" value="tRNA-synt_1c"/>
    <property type="match status" value="1"/>
</dbReference>
<dbReference type="InterPro" id="IPR011035">
    <property type="entry name" value="Ribosomal_bL25/Gln-tRNA_synth"/>
</dbReference>
<keyword evidence="5" id="KW-0648">Protein biosynthesis</keyword>
<evidence type="ECO:0000313" key="9">
    <source>
        <dbReference type="EMBL" id="AYV78933.1"/>
    </source>
</evidence>
<keyword evidence="3" id="KW-0547">Nucleotide-binding</keyword>
<gene>
    <name evidence="9" type="ORF">Edafosvirus53_1</name>
</gene>
<dbReference type="GO" id="GO:0043039">
    <property type="term" value="P:tRNA aminoacylation"/>
    <property type="evidence" value="ECO:0007669"/>
    <property type="project" value="InterPro"/>
</dbReference>
<name>A0A3G4ZZD0_9VIRU</name>
<evidence type="ECO:0000256" key="3">
    <source>
        <dbReference type="ARBA" id="ARBA00022741"/>
    </source>
</evidence>
<evidence type="ECO:0000256" key="4">
    <source>
        <dbReference type="ARBA" id="ARBA00022840"/>
    </source>
</evidence>
<evidence type="ECO:0000256" key="2">
    <source>
        <dbReference type="ARBA" id="ARBA00022598"/>
    </source>
</evidence>
<organism evidence="9">
    <name type="scientific">Edafosvirus sp</name>
    <dbReference type="NCBI Taxonomy" id="2487765"/>
    <lineage>
        <taxon>Viruses</taxon>
        <taxon>Varidnaviria</taxon>
        <taxon>Bamfordvirae</taxon>
        <taxon>Nucleocytoviricota</taxon>
        <taxon>Megaviricetes</taxon>
        <taxon>Imitervirales</taxon>
        <taxon>Mimiviridae</taxon>
        <taxon>Klosneuvirinae</taxon>
    </lineage>
</organism>
<dbReference type="EMBL" id="MK072118">
    <property type="protein sequence ID" value="AYV78933.1"/>
    <property type="molecule type" value="Genomic_DNA"/>
</dbReference>
<dbReference type="SUPFAM" id="SSF50715">
    <property type="entry name" value="Ribosomal protein L25-like"/>
    <property type="match status" value="1"/>
</dbReference>
<evidence type="ECO:0000256" key="1">
    <source>
        <dbReference type="ARBA" id="ARBA00022490"/>
    </source>
</evidence>
<proteinExistence type="predicted"/>
<evidence type="ECO:0000259" key="7">
    <source>
        <dbReference type="Pfam" id="PF00749"/>
    </source>
</evidence>
<feature type="domain" description="Glutamyl/glutaminyl-tRNA synthetase class Ib anti-codon binding" evidence="8">
    <location>
        <begin position="326"/>
        <end position="405"/>
    </location>
</feature>
<dbReference type="PRINTS" id="PR00987">
    <property type="entry name" value="TRNASYNTHGLU"/>
</dbReference>
<reference evidence="9" key="1">
    <citation type="submission" date="2018-10" db="EMBL/GenBank/DDBJ databases">
        <title>Hidden diversity of soil giant viruses.</title>
        <authorList>
            <person name="Schulz F."/>
            <person name="Alteio L."/>
            <person name="Goudeau D."/>
            <person name="Ryan E.M."/>
            <person name="Malmstrom R.R."/>
            <person name="Blanchard J."/>
            <person name="Woyke T."/>
        </authorList>
    </citation>
    <scope>NUCLEOTIDE SEQUENCE</scope>
    <source>
        <strain evidence="9">EDV1</strain>
    </source>
</reference>
<dbReference type="GO" id="GO:0005524">
    <property type="term" value="F:ATP binding"/>
    <property type="evidence" value="ECO:0007669"/>
    <property type="project" value="UniProtKB-KW"/>
</dbReference>
<evidence type="ECO:0000259" key="8">
    <source>
        <dbReference type="Pfam" id="PF03950"/>
    </source>
</evidence>
<feature type="domain" description="Glutamyl/glutaminyl-tRNA synthetase class Ib catalytic" evidence="7">
    <location>
        <begin position="21"/>
        <end position="323"/>
    </location>
</feature>